<dbReference type="EMBL" id="RCHU01000759">
    <property type="protein sequence ID" value="TKR91748.1"/>
    <property type="molecule type" value="Genomic_DNA"/>
</dbReference>
<name>A0A4U5P664_POPAL</name>
<organism evidence="2">
    <name type="scientific">Populus alba</name>
    <name type="common">White poplar</name>
    <dbReference type="NCBI Taxonomy" id="43335"/>
    <lineage>
        <taxon>Eukaryota</taxon>
        <taxon>Viridiplantae</taxon>
        <taxon>Streptophyta</taxon>
        <taxon>Embryophyta</taxon>
        <taxon>Tracheophyta</taxon>
        <taxon>Spermatophyta</taxon>
        <taxon>Magnoliopsida</taxon>
        <taxon>eudicotyledons</taxon>
        <taxon>Gunneridae</taxon>
        <taxon>Pentapetalae</taxon>
        <taxon>rosids</taxon>
        <taxon>fabids</taxon>
        <taxon>Malpighiales</taxon>
        <taxon>Salicaceae</taxon>
        <taxon>Saliceae</taxon>
        <taxon>Populus</taxon>
    </lineage>
</organism>
<feature type="compositionally biased region" description="Pro residues" evidence="1">
    <location>
        <begin position="153"/>
        <end position="163"/>
    </location>
</feature>
<proteinExistence type="predicted"/>
<feature type="compositionally biased region" description="Basic residues" evidence="1">
    <location>
        <begin position="112"/>
        <end position="135"/>
    </location>
</feature>
<gene>
    <name evidence="2" type="ORF">D5086_0000220300</name>
</gene>
<comment type="caution">
    <text evidence="2">The sequence shown here is derived from an EMBL/GenBank/DDBJ whole genome shotgun (WGS) entry which is preliminary data.</text>
</comment>
<evidence type="ECO:0000256" key="1">
    <source>
        <dbReference type="SAM" id="MobiDB-lite"/>
    </source>
</evidence>
<sequence>MVVFPATSFKNARLGRSLGLLLVDHLIACQPSSSPQFDSSSSLLIGHPDKPRSPHPPLPSGSLQETATPSPLADSNFFSSSSSPRPSLLSLFSTASSSQPREPTPSLYSLSRQHRLLHHRPPLHPPRSLHFHHPPKNLAAADNSSIHRRRHLPQPPALLPRQPPDQKKKTQNSTATG</sequence>
<feature type="compositionally biased region" description="Low complexity" evidence="1">
    <location>
        <begin position="70"/>
        <end position="98"/>
    </location>
</feature>
<protein>
    <submittedName>
        <fullName evidence="2">Uncharacterized protein</fullName>
    </submittedName>
</protein>
<reference evidence="2" key="1">
    <citation type="submission" date="2018-10" db="EMBL/GenBank/DDBJ databases">
        <title>Population genomic analysis revealed the cold adaptation of white poplar.</title>
        <authorList>
            <person name="Liu Y.-J."/>
        </authorList>
    </citation>
    <scope>NUCLEOTIDE SEQUENCE [LARGE SCALE GENOMIC DNA]</scope>
    <source>
        <strain evidence="2">PAL-ZL1</strain>
    </source>
</reference>
<accession>A0A4U5P664</accession>
<evidence type="ECO:0000313" key="2">
    <source>
        <dbReference type="EMBL" id="TKR91748.1"/>
    </source>
</evidence>
<feature type="region of interest" description="Disordered" evidence="1">
    <location>
        <begin position="36"/>
        <end position="177"/>
    </location>
</feature>
<dbReference type="AlphaFoldDB" id="A0A4U5P664"/>